<dbReference type="SUPFAM" id="SSF51126">
    <property type="entry name" value="Pectin lyase-like"/>
    <property type="match status" value="1"/>
</dbReference>
<evidence type="ECO:0000259" key="1">
    <source>
        <dbReference type="PROSITE" id="PS51208"/>
    </source>
</evidence>
<dbReference type="InterPro" id="IPR006315">
    <property type="entry name" value="OM_autotransptr_brl_dom"/>
</dbReference>
<accession>A0ABT8AMR6</accession>
<reference evidence="3" key="1">
    <citation type="journal article" date="2019" name="Int. J. Syst. Evol. Microbiol.">
        <title>The Global Catalogue of Microorganisms (GCM) 10K type strain sequencing project: providing services to taxonomists for standard genome sequencing and annotation.</title>
        <authorList>
            <consortium name="The Broad Institute Genomics Platform"/>
            <consortium name="The Broad Institute Genome Sequencing Center for Infectious Disease"/>
            <person name="Wu L."/>
            <person name="Ma J."/>
        </authorList>
    </citation>
    <scope>NUCLEOTIDE SEQUENCE [LARGE SCALE GENOMIC DNA]</scope>
    <source>
        <strain evidence="3">CECT 7806</strain>
    </source>
</reference>
<dbReference type="Pfam" id="PF18883">
    <property type="entry name" value="AC_1"/>
    <property type="match status" value="1"/>
</dbReference>
<evidence type="ECO:0000313" key="2">
    <source>
        <dbReference type="EMBL" id="MDN3571127.1"/>
    </source>
</evidence>
<dbReference type="SUPFAM" id="SSF103515">
    <property type="entry name" value="Autotransporter"/>
    <property type="match status" value="1"/>
</dbReference>
<feature type="domain" description="Autotransporter" evidence="1">
    <location>
        <begin position="241"/>
        <end position="521"/>
    </location>
</feature>
<dbReference type="Proteomes" id="UP001244297">
    <property type="component" value="Unassembled WGS sequence"/>
</dbReference>
<evidence type="ECO:0000313" key="3">
    <source>
        <dbReference type="Proteomes" id="UP001244297"/>
    </source>
</evidence>
<dbReference type="EMBL" id="JAUFPT010000031">
    <property type="protein sequence ID" value="MDN3571127.1"/>
    <property type="molecule type" value="Genomic_DNA"/>
</dbReference>
<dbReference type="InterPro" id="IPR005546">
    <property type="entry name" value="Autotransporte_beta"/>
</dbReference>
<dbReference type="Pfam" id="PF03797">
    <property type="entry name" value="Autotransporter"/>
    <property type="match status" value="1"/>
</dbReference>
<dbReference type="InterPro" id="IPR036709">
    <property type="entry name" value="Autotransporte_beta_dom_sf"/>
</dbReference>
<name>A0ABT8AMR6_9HYPH</name>
<protein>
    <submittedName>
        <fullName evidence="2">Autotransporter outer membrane beta-barrel domain-containing protein</fullName>
    </submittedName>
</protein>
<proteinExistence type="predicted"/>
<dbReference type="Gene3D" id="2.40.128.130">
    <property type="entry name" value="Autotransporter beta-domain"/>
    <property type="match status" value="1"/>
</dbReference>
<dbReference type="RefSeq" id="WP_238293710.1">
    <property type="nucleotide sequence ID" value="NZ_BPQS01000076.1"/>
</dbReference>
<gene>
    <name evidence="2" type="ORF">QWZ18_10880</name>
</gene>
<dbReference type="PROSITE" id="PS51208">
    <property type="entry name" value="AUTOTRANSPORTER"/>
    <property type="match status" value="1"/>
</dbReference>
<dbReference type="InterPro" id="IPR043990">
    <property type="entry name" value="AC_1"/>
</dbReference>
<dbReference type="NCBIfam" id="TIGR01414">
    <property type="entry name" value="autotrans_barl"/>
    <property type="match status" value="1"/>
</dbReference>
<comment type="caution">
    <text evidence="2">The sequence shown here is derived from an EMBL/GenBank/DDBJ whole genome shotgun (WGS) entry which is preliminary data.</text>
</comment>
<dbReference type="Gene3D" id="2.160.20.20">
    <property type="match status" value="1"/>
</dbReference>
<dbReference type="InterPro" id="IPR012332">
    <property type="entry name" value="Autotransporter_pectin_lyase_C"/>
</dbReference>
<dbReference type="SMART" id="SM00869">
    <property type="entry name" value="Autotransporter"/>
    <property type="match status" value="1"/>
</dbReference>
<sequence length="521" mass="53454">MNANFIAVNFNNAGTIDLRNGTANNQLTIGGNYVGNNGNLLLQASTANKTSDRLIIQGNASGNTGISVSNLTPGVPFTTSPTLVQVNGTLTPGAFRLTNAQGFGTLQPMLVTSANAVSLGGTTPAAPLEPVATTPVVTTSGRVVTTPAANSTPAVTVAVAAVPNAVALSGPTAAIASRSIATQGSNAILDRVQQLRDTKVAGADIAPAIGTPLAYAPMGYASLISKDPISQNVVQPTAPVDNSVKVATWARATGDLERRTGSSTYSFMGTAATRDLGYSQQTGALLGGVDAVISGLTKADDGLILGLLGGYTTATVNLNNNAGQQAYDGGTVGTYATYLNGPLFVDALFKVDLLGLDIIAPGLRQKTGLTNYSFASNVGYRIPLSAGAYIEPTAGIDYVDTQFNRTSAFTETTVPLRNGDAFRGRIGTRVGSEVIVGNVRFEPSVTTYVYAVLAESNPSGVFNGVTSVTGLRDQGKPRGEVQASLNVFDLSTGISGFVRADMRVGSDLLAGGGRVGVRYTW</sequence>
<organism evidence="2 3">
    <name type="scientific">Methylobacterium longum</name>
    <dbReference type="NCBI Taxonomy" id="767694"/>
    <lineage>
        <taxon>Bacteria</taxon>
        <taxon>Pseudomonadati</taxon>
        <taxon>Pseudomonadota</taxon>
        <taxon>Alphaproteobacteria</taxon>
        <taxon>Hyphomicrobiales</taxon>
        <taxon>Methylobacteriaceae</taxon>
        <taxon>Methylobacterium</taxon>
    </lineage>
</organism>
<keyword evidence="3" id="KW-1185">Reference proteome</keyword>
<dbReference type="InterPro" id="IPR011050">
    <property type="entry name" value="Pectin_lyase_fold/virulence"/>
</dbReference>